<dbReference type="InterPro" id="IPR002110">
    <property type="entry name" value="Ankyrin_rpt"/>
</dbReference>
<evidence type="ECO:0000256" key="1">
    <source>
        <dbReference type="ARBA" id="ARBA00022737"/>
    </source>
</evidence>
<evidence type="ECO:0000313" key="7">
    <source>
        <dbReference type="EMBL" id="CAK9009071.1"/>
    </source>
</evidence>
<dbReference type="InterPro" id="IPR036869">
    <property type="entry name" value="J_dom_sf"/>
</dbReference>
<dbReference type="PRINTS" id="PR00625">
    <property type="entry name" value="JDOMAIN"/>
</dbReference>
<dbReference type="PROSITE" id="PS50297">
    <property type="entry name" value="ANK_REP_REGION"/>
    <property type="match status" value="1"/>
</dbReference>
<sequence>MSELPKVVSFLKLQERQRPLSDALHDLFESEKSTEPPAPPALSGVPHFQTKGGTPHGAPPSFKIGPMFGRKEEEAASSAQCARRSSWLKPSKIEENAAYHALMKAVREGNDFQVQEVLQVACSEDLLQRKDADGHTVLHLAAKFSAAESNASILSYLLHCEADPEARNLLGETPLILAVREALDGKEDPQWLGLVSCLLEGRADPNAADDLNEETPLMEAACHGNQEMCQLLLRFNADVSKKAATGATAADFAASESCEGHQKVLKTLQHLSEQADRRTRRVPRTGPEASFQAAEGAPFATAMGFNTWSGGLSDRWQAPKSAKAADSNDGKEQREDSTSAPGPQFPDFTPLIFGAQTPFFHSNAFEHGYRNGRAERYPFEERYTPQPVRHKARHEKHFVTLGLSCEASAEEVRAAYRKLAKQFHPDKNQGSKEAAERFREVRKAYEQLSAGT</sequence>
<keyword evidence="2 3" id="KW-0040">ANK repeat</keyword>
<feature type="domain" description="J" evidence="5">
    <location>
        <begin position="396"/>
        <end position="452"/>
    </location>
</feature>
<feature type="repeat" description="ANK" evidence="3">
    <location>
        <begin position="212"/>
        <end position="244"/>
    </location>
</feature>
<feature type="compositionally biased region" description="Basic and acidic residues" evidence="4">
    <location>
        <begin position="326"/>
        <end position="337"/>
    </location>
</feature>
<dbReference type="Pfam" id="PF00226">
    <property type="entry name" value="DnaJ"/>
    <property type="match status" value="1"/>
</dbReference>
<dbReference type="EMBL" id="CAXAMM010005780">
    <property type="protein sequence ID" value="CAK9008581.1"/>
    <property type="molecule type" value="Genomic_DNA"/>
</dbReference>
<evidence type="ECO:0000256" key="3">
    <source>
        <dbReference type="PROSITE-ProRule" id="PRU00023"/>
    </source>
</evidence>
<dbReference type="EMBL" id="CAXAMM010005891">
    <property type="protein sequence ID" value="CAK9009071.1"/>
    <property type="molecule type" value="Genomic_DNA"/>
</dbReference>
<keyword evidence="8" id="KW-1185">Reference proteome</keyword>
<dbReference type="Gene3D" id="1.10.287.110">
    <property type="entry name" value="DnaJ domain"/>
    <property type="match status" value="1"/>
</dbReference>
<name>A0ABP0J2L1_9DINO</name>
<gene>
    <name evidence="7" type="ORF">SCF082_LOCUS10143</name>
    <name evidence="6" type="ORF">SCF082_LOCUS9927</name>
</gene>
<dbReference type="PROSITE" id="PS50076">
    <property type="entry name" value="DNAJ_2"/>
    <property type="match status" value="1"/>
</dbReference>
<dbReference type="SMART" id="SM00271">
    <property type="entry name" value="DnaJ"/>
    <property type="match status" value="1"/>
</dbReference>
<dbReference type="Proteomes" id="UP001642464">
    <property type="component" value="Unassembled WGS sequence"/>
</dbReference>
<dbReference type="PROSITE" id="PS50088">
    <property type="entry name" value="ANK_REPEAT"/>
    <property type="match status" value="2"/>
</dbReference>
<feature type="repeat" description="ANK" evidence="3">
    <location>
        <begin position="133"/>
        <end position="169"/>
    </location>
</feature>
<protein>
    <submittedName>
        <fullName evidence="6">Chaperone protein DnaJ</fullName>
    </submittedName>
</protein>
<dbReference type="InterPro" id="IPR001623">
    <property type="entry name" value="DnaJ_domain"/>
</dbReference>
<evidence type="ECO:0000313" key="8">
    <source>
        <dbReference type="Proteomes" id="UP001642464"/>
    </source>
</evidence>
<dbReference type="Pfam" id="PF12796">
    <property type="entry name" value="Ank_2"/>
    <property type="match status" value="2"/>
</dbReference>
<feature type="region of interest" description="Disordered" evidence="4">
    <location>
        <begin position="317"/>
        <end position="348"/>
    </location>
</feature>
<dbReference type="InterPro" id="IPR036770">
    <property type="entry name" value="Ankyrin_rpt-contain_sf"/>
</dbReference>
<organism evidence="6 8">
    <name type="scientific">Durusdinium trenchii</name>
    <dbReference type="NCBI Taxonomy" id="1381693"/>
    <lineage>
        <taxon>Eukaryota</taxon>
        <taxon>Sar</taxon>
        <taxon>Alveolata</taxon>
        <taxon>Dinophyceae</taxon>
        <taxon>Suessiales</taxon>
        <taxon>Symbiodiniaceae</taxon>
        <taxon>Durusdinium</taxon>
    </lineage>
</organism>
<dbReference type="PANTHER" id="PTHR24201:SF2">
    <property type="entry name" value="ANKYRIN REPEAT DOMAIN-CONTAINING PROTEIN 42"/>
    <property type="match status" value="1"/>
</dbReference>
<dbReference type="SUPFAM" id="SSF48403">
    <property type="entry name" value="Ankyrin repeat"/>
    <property type="match status" value="1"/>
</dbReference>
<evidence type="ECO:0000313" key="6">
    <source>
        <dbReference type="EMBL" id="CAK9008581.1"/>
    </source>
</evidence>
<accession>A0ABP0J2L1</accession>
<feature type="region of interest" description="Disordered" evidence="4">
    <location>
        <begin position="271"/>
        <end position="296"/>
    </location>
</feature>
<dbReference type="InterPro" id="IPR050776">
    <property type="entry name" value="Ank_Repeat/CDKN_Inhibitor"/>
</dbReference>
<comment type="caution">
    <text evidence="6">The sequence shown here is derived from an EMBL/GenBank/DDBJ whole genome shotgun (WGS) entry which is preliminary data.</text>
</comment>
<dbReference type="PANTHER" id="PTHR24201">
    <property type="entry name" value="ANK_REP_REGION DOMAIN-CONTAINING PROTEIN"/>
    <property type="match status" value="1"/>
</dbReference>
<dbReference type="SUPFAM" id="SSF46565">
    <property type="entry name" value="Chaperone J-domain"/>
    <property type="match status" value="1"/>
</dbReference>
<proteinExistence type="predicted"/>
<evidence type="ECO:0000256" key="4">
    <source>
        <dbReference type="SAM" id="MobiDB-lite"/>
    </source>
</evidence>
<feature type="region of interest" description="Disordered" evidence="4">
    <location>
        <begin position="22"/>
        <end position="62"/>
    </location>
</feature>
<evidence type="ECO:0000256" key="2">
    <source>
        <dbReference type="ARBA" id="ARBA00023043"/>
    </source>
</evidence>
<keyword evidence="1" id="KW-0677">Repeat</keyword>
<feature type="compositionally biased region" description="Basic and acidic residues" evidence="4">
    <location>
        <begin position="22"/>
        <end position="34"/>
    </location>
</feature>
<dbReference type="Gene3D" id="1.25.40.20">
    <property type="entry name" value="Ankyrin repeat-containing domain"/>
    <property type="match status" value="1"/>
</dbReference>
<reference evidence="6 8" key="1">
    <citation type="submission" date="2024-02" db="EMBL/GenBank/DDBJ databases">
        <authorList>
            <person name="Chen Y."/>
            <person name="Shah S."/>
            <person name="Dougan E. K."/>
            <person name="Thang M."/>
            <person name="Chan C."/>
        </authorList>
    </citation>
    <scope>NUCLEOTIDE SEQUENCE [LARGE SCALE GENOMIC DNA]</scope>
</reference>
<dbReference type="CDD" id="cd06257">
    <property type="entry name" value="DnaJ"/>
    <property type="match status" value="1"/>
</dbReference>
<dbReference type="SMART" id="SM00248">
    <property type="entry name" value="ANK"/>
    <property type="match status" value="4"/>
</dbReference>
<evidence type="ECO:0000259" key="5">
    <source>
        <dbReference type="PROSITE" id="PS50076"/>
    </source>
</evidence>